<feature type="compositionally biased region" description="Gly residues" evidence="1">
    <location>
        <begin position="393"/>
        <end position="415"/>
    </location>
</feature>
<gene>
    <name evidence="4" type="ORF">EHS25_001276</name>
</gene>
<sequence>MSESPQCPPTENVLSLLHSLRQTPPRLIQSPPTQPRRASVALILRMKPAPGIVFEGHEPEGWTGEVIPHDEWGLGLGLEDFFRLSWVNHPLTTPELLFIRRAGSAPSPGSSGSHARWSSHIAFPGGRHEPSDESALYTAFRETWEEIGVDLAEREFVQVGRLDEREITTSLGKRLLMILSPFVFLQTTPFSPTPELQASEVSSVHWIPLASLTPPFSPQEWSHIEIDISTRLSPRNRFIRWALRGLVGKMEFGCVLLPDEPDHVAEGFDAEMEFEEPAEGGGGSWINKADGKRMLRLWGLSLGMTLDLLAHLPSATPAPLILSTTGTRSKSSSPERSHAYAPRTPVTVTSSFDDQWDAARKALEASSASVASPVAALSPINEKASIQEIGSNGAHGNGNGHGHGHGRGNGDGNGNGTPLSEVGRSGAGITSSGRLGAKVDVKGLKGRRRRGVGPGVTAVFPRFSYPDVNFWIWVFGRRYRQVVKGWEASVRGPDRASDRRTNWSGAALATFYSAVRQALVVAIILRALATGLGLGGLVWWGYRKWAGDAAGRVEL</sequence>
<dbReference type="PROSITE" id="PS51462">
    <property type="entry name" value="NUDIX"/>
    <property type="match status" value="1"/>
</dbReference>
<evidence type="ECO:0000313" key="4">
    <source>
        <dbReference type="EMBL" id="RSH90671.1"/>
    </source>
</evidence>
<feature type="region of interest" description="Disordered" evidence="1">
    <location>
        <begin position="389"/>
        <end position="434"/>
    </location>
</feature>
<evidence type="ECO:0000256" key="1">
    <source>
        <dbReference type="SAM" id="MobiDB-lite"/>
    </source>
</evidence>
<dbReference type="EMBL" id="RSCD01000010">
    <property type="protein sequence ID" value="RSH90671.1"/>
    <property type="molecule type" value="Genomic_DNA"/>
</dbReference>
<dbReference type="SUPFAM" id="SSF55811">
    <property type="entry name" value="Nudix"/>
    <property type="match status" value="1"/>
</dbReference>
<dbReference type="OrthoDB" id="70823at2759"/>
<dbReference type="Gene3D" id="3.90.79.10">
    <property type="entry name" value="Nucleoside Triphosphate Pyrophosphohydrolase"/>
    <property type="match status" value="1"/>
</dbReference>
<organism evidence="4 5">
    <name type="scientific">Saitozyma podzolica</name>
    <dbReference type="NCBI Taxonomy" id="1890683"/>
    <lineage>
        <taxon>Eukaryota</taxon>
        <taxon>Fungi</taxon>
        <taxon>Dikarya</taxon>
        <taxon>Basidiomycota</taxon>
        <taxon>Agaricomycotina</taxon>
        <taxon>Tremellomycetes</taxon>
        <taxon>Tremellales</taxon>
        <taxon>Trimorphomycetaceae</taxon>
        <taxon>Saitozyma</taxon>
    </lineage>
</organism>
<keyword evidence="5" id="KW-1185">Reference proteome</keyword>
<comment type="caution">
    <text evidence="4">The sequence shown here is derived from an EMBL/GenBank/DDBJ whole genome shotgun (WGS) entry which is preliminary data.</text>
</comment>
<feature type="compositionally biased region" description="Polar residues" evidence="1">
    <location>
        <begin position="323"/>
        <end position="332"/>
    </location>
</feature>
<feature type="domain" description="Nudix hydrolase" evidence="3">
    <location>
        <begin position="81"/>
        <end position="229"/>
    </location>
</feature>
<dbReference type="Proteomes" id="UP000279259">
    <property type="component" value="Unassembled WGS sequence"/>
</dbReference>
<evidence type="ECO:0000256" key="2">
    <source>
        <dbReference type="SAM" id="Phobius"/>
    </source>
</evidence>
<feature type="region of interest" description="Disordered" evidence="1">
    <location>
        <begin position="323"/>
        <end position="346"/>
    </location>
</feature>
<evidence type="ECO:0000259" key="3">
    <source>
        <dbReference type="PROSITE" id="PS51462"/>
    </source>
</evidence>
<proteinExistence type="predicted"/>
<dbReference type="CDD" id="cd03426">
    <property type="entry name" value="NUDIX_CoAse_Nudt7"/>
    <property type="match status" value="1"/>
</dbReference>
<evidence type="ECO:0000313" key="5">
    <source>
        <dbReference type="Proteomes" id="UP000279259"/>
    </source>
</evidence>
<dbReference type="PANTHER" id="PTHR12992">
    <property type="entry name" value="NUDIX HYDROLASE"/>
    <property type="match status" value="1"/>
</dbReference>
<feature type="compositionally biased region" description="Low complexity" evidence="1">
    <location>
        <begin position="103"/>
        <end position="113"/>
    </location>
</feature>
<protein>
    <recommendedName>
        <fullName evidence="3">Nudix hydrolase domain-containing protein</fullName>
    </recommendedName>
</protein>
<keyword evidence="2" id="KW-1133">Transmembrane helix</keyword>
<dbReference type="InterPro" id="IPR000086">
    <property type="entry name" value="NUDIX_hydrolase_dom"/>
</dbReference>
<dbReference type="PANTHER" id="PTHR12992:SF44">
    <property type="entry name" value="NUDIX HYDROLASE DOMAIN-CONTAINING PROTEIN"/>
    <property type="match status" value="1"/>
</dbReference>
<keyword evidence="2" id="KW-0812">Transmembrane</keyword>
<dbReference type="Pfam" id="PF00293">
    <property type="entry name" value="NUDIX"/>
    <property type="match status" value="1"/>
</dbReference>
<feature type="region of interest" description="Disordered" evidence="1">
    <location>
        <begin position="103"/>
        <end position="130"/>
    </location>
</feature>
<dbReference type="InterPro" id="IPR045121">
    <property type="entry name" value="CoAse"/>
</dbReference>
<dbReference type="GO" id="GO:0010945">
    <property type="term" value="F:coenzyme A diphosphatase activity"/>
    <property type="evidence" value="ECO:0007669"/>
    <property type="project" value="InterPro"/>
</dbReference>
<keyword evidence="2" id="KW-0472">Membrane</keyword>
<name>A0A427YHW6_9TREE</name>
<dbReference type="STRING" id="1890683.A0A427YHW6"/>
<dbReference type="AlphaFoldDB" id="A0A427YHW6"/>
<reference evidence="4 5" key="1">
    <citation type="submission" date="2018-11" db="EMBL/GenBank/DDBJ databases">
        <title>Genome sequence of Saitozyma podzolica DSM 27192.</title>
        <authorList>
            <person name="Aliyu H."/>
            <person name="Gorte O."/>
            <person name="Ochsenreither K."/>
        </authorList>
    </citation>
    <scope>NUCLEOTIDE SEQUENCE [LARGE SCALE GENOMIC DNA]</scope>
    <source>
        <strain evidence="4 5">DSM 27192</strain>
    </source>
</reference>
<accession>A0A427YHW6</accession>
<dbReference type="InterPro" id="IPR015797">
    <property type="entry name" value="NUDIX_hydrolase-like_dom_sf"/>
</dbReference>
<feature type="transmembrane region" description="Helical" evidence="2">
    <location>
        <begin position="518"/>
        <end position="542"/>
    </location>
</feature>